<dbReference type="RefSeq" id="WP_119315826.1">
    <property type="nucleotide sequence ID" value="NZ_QXDL01000137.1"/>
</dbReference>
<dbReference type="Proteomes" id="UP000265715">
    <property type="component" value="Unassembled WGS sequence"/>
</dbReference>
<dbReference type="AlphaFoldDB" id="A0A399EE07"/>
<proteinExistence type="predicted"/>
<dbReference type="SUPFAM" id="SSF69318">
    <property type="entry name" value="Integrin alpha N-terminal domain"/>
    <property type="match status" value="1"/>
</dbReference>
<dbReference type="InterPro" id="IPR028994">
    <property type="entry name" value="Integrin_alpha_N"/>
</dbReference>
<accession>A0A399EE07</accession>
<keyword evidence="2" id="KW-1185">Reference proteome</keyword>
<dbReference type="EMBL" id="QXDL01000137">
    <property type="protein sequence ID" value="RIH82036.1"/>
    <property type="molecule type" value="Genomic_DNA"/>
</dbReference>
<gene>
    <name evidence="1" type="ORF">Mterra_02842</name>
</gene>
<comment type="caution">
    <text evidence="1">The sequence shown here is derived from an EMBL/GenBank/DDBJ whole genome shotgun (WGS) entry which is preliminary data.</text>
</comment>
<dbReference type="OrthoDB" id="9814379at2"/>
<evidence type="ECO:0000313" key="2">
    <source>
        <dbReference type="Proteomes" id="UP000265715"/>
    </source>
</evidence>
<organism evidence="1 2">
    <name type="scientific">Calidithermus terrae</name>
    <dbReference type="NCBI Taxonomy" id="1408545"/>
    <lineage>
        <taxon>Bacteria</taxon>
        <taxon>Thermotogati</taxon>
        <taxon>Deinococcota</taxon>
        <taxon>Deinococci</taxon>
        <taxon>Thermales</taxon>
        <taxon>Thermaceae</taxon>
        <taxon>Calidithermus</taxon>
    </lineage>
</organism>
<protein>
    <submittedName>
        <fullName evidence="1">Uncharacterized protein</fullName>
    </submittedName>
</protein>
<reference evidence="1 2" key="1">
    <citation type="submission" date="2018-08" db="EMBL/GenBank/DDBJ databases">
        <title>Meiothermus terrae DSM 26712 genome sequencing project.</title>
        <authorList>
            <person name="Da Costa M.S."/>
            <person name="Albuquerque L."/>
            <person name="Raposo P."/>
            <person name="Froufe H.J.C."/>
            <person name="Barroso C.S."/>
            <person name="Egas C."/>
        </authorList>
    </citation>
    <scope>NUCLEOTIDE SEQUENCE [LARGE SCALE GENOMIC DNA]</scope>
    <source>
        <strain evidence="1 2">DSM 26712</strain>
    </source>
</reference>
<name>A0A399EE07_9DEIN</name>
<evidence type="ECO:0000313" key="1">
    <source>
        <dbReference type="EMBL" id="RIH82036.1"/>
    </source>
</evidence>
<sequence length="282" mass="30054">MARPWTLLLPLLLGLGWADTAARGSHPVLVRLPGSERADLLGSSRDGRWVEAQRTVPGVAGGEHYRVFAGPTALGEAQGSRPESGEPCGWNYGVALSPNPSPARWVVATTAPWNLQPRAVEELPTANSPYAAVVRGLLARKGLRDPQVRLTRVLRADLEGDGRQEVILAATRYAGRDGPFPPGHGEAGDYSLAVVRRLASDDPASLQTLELGASVTARPSGPGASAPQPYALRFDVVGVYDLNGDGRMELVFWDAFYEGYTLSVLEWDGKGFREALSTGCGA</sequence>